<dbReference type="OrthoDB" id="9758957at2"/>
<protein>
    <submittedName>
        <fullName evidence="2">Glycerophosphoryl diester phosphodiesterase</fullName>
    </submittedName>
</protein>
<evidence type="ECO:0000259" key="1">
    <source>
        <dbReference type="PROSITE" id="PS51704"/>
    </source>
</evidence>
<dbReference type="RefSeq" id="WP_093374091.1">
    <property type="nucleotide sequence ID" value="NZ_BNAN01000001.1"/>
</dbReference>
<dbReference type="Gene3D" id="3.20.20.190">
    <property type="entry name" value="Phosphatidylinositol (PI) phosphodiesterase"/>
    <property type="match status" value="1"/>
</dbReference>
<dbReference type="Pfam" id="PF03009">
    <property type="entry name" value="GDPD"/>
    <property type="match status" value="1"/>
</dbReference>
<dbReference type="PANTHER" id="PTHR46211:SF13">
    <property type="entry name" value="GLYCEROPHOSPHODIESTER PHOSPHODIESTERASE 1-RELATED"/>
    <property type="match status" value="1"/>
</dbReference>
<dbReference type="EMBL" id="FONZ01000001">
    <property type="protein sequence ID" value="SFE64872.1"/>
    <property type="molecule type" value="Genomic_DNA"/>
</dbReference>
<accession>A0A1I2C9L7</accession>
<evidence type="ECO:0000313" key="3">
    <source>
        <dbReference type="Proteomes" id="UP000198520"/>
    </source>
</evidence>
<evidence type="ECO:0000313" key="2">
    <source>
        <dbReference type="EMBL" id="SFE64872.1"/>
    </source>
</evidence>
<dbReference type="GO" id="GO:0006629">
    <property type="term" value="P:lipid metabolic process"/>
    <property type="evidence" value="ECO:0007669"/>
    <property type="project" value="InterPro"/>
</dbReference>
<dbReference type="GO" id="GO:0008081">
    <property type="term" value="F:phosphoric diester hydrolase activity"/>
    <property type="evidence" value="ECO:0007669"/>
    <property type="project" value="InterPro"/>
</dbReference>
<dbReference type="InterPro" id="IPR030395">
    <property type="entry name" value="GP_PDE_dom"/>
</dbReference>
<dbReference type="Proteomes" id="UP000198520">
    <property type="component" value="Unassembled WGS sequence"/>
</dbReference>
<sequence>MSGPTGGVRFMAHRGASRQYAEHTRAAYVQAIAEGADGLECDVQLTADGQVVLWHDATLERTSDGTGDLHDVTLAQLRGLDVFSWRNADLPATHGTAADQVLTLDELIDLVADAGRPLDLVIEIKHPSPFGMELEDRVLEVLTARGWTPEDGTVAGAPVWFMSFFPASQQHLAKTVPAERLMFLVDVLDEAKLSEGTEPVADGGFDFTDMLRALVAQGLQMVADGVMGGVGPSLQYVKEHPEQVRAWADAGRLVRVWTVDEPDDARVCLAAGAHELTTNVPGELRAALGA</sequence>
<dbReference type="PANTHER" id="PTHR46211">
    <property type="entry name" value="GLYCEROPHOSPHORYL DIESTER PHOSPHODIESTERASE"/>
    <property type="match status" value="1"/>
</dbReference>
<feature type="domain" description="GP-PDE" evidence="1">
    <location>
        <begin position="8"/>
        <end position="288"/>
    </location>
</feature>
<dbReference type="PROSITE" id="PS51704">
    <property type="entry name" value="GP_PDE"/>
    <property type="match status" value="1"/>
</dbReference>
<dbReference type="STRING" id="285351.SAMN04488035_0011"/>
<proteinExistence type="predicted"/>
<keyword evidence="3" id="KW-1185">Reference proteome</keyword>
<dbReference type="AlphaFoldDB" id="A0A1I2C9L7"/>
<dbReference type="InterPro" id="IPR017946">
    <property type="entry name" value="PLC-like_Pdiesterase_TIM-brl"/>
</dbReference>
<organism evidence="2 3">
    <name type="scientific">Flavimobilis marinus</name>
    <dbReference type="NCBI Taxonomy" id="285351"/>
    <lineage>
        <taxon>Bacteria</taxon>
        <taxon>Bacillati</taxon>
        <taxon>Actinomycetota</taxon>
        <taxon>Actinomycetes</taxon>
        <taxon>Micrococcales</taxon>
        <taxon>Jonesiaceae</taxon>
        <taxon>Flavimobilis</taxon>
    </lineage>
</organism>
<reference evidence="3" key="1">
    <citation type="submission" date="2016-10" db="EMBL/GenBank/DDBJ databases">
        <authorList>
            <person name="Varghese N."/>
            <person name="Submissions S."/>
        </authorList>
    </citation>
    <scope>NUCLEOTIDE SEQUENCE [LARGE SCALE GENOMIC DNA]</scope>
    <source>
        <strain evidence="3">DSM 19083</strain>
    </source>
</reference>
<name>A0A1I2C9L7_9MICO</name>
<dbReference type="SUPFAM" id="SSF51695">
    <property type="entry name" value="PLC-like phosphodiesterases"/>
    <property type="match status" value="1"/>
</dbReference>
<gene>
    <name evidence="2" type="ORF">SAMN04488035_0011</name>
</gene>